<keyword evidence="4" id="KW-0325">Glycoprotein</keyword>
<dbReference type="SUPFAM" id="SSF63829">
    <property type="entry name" value="Calcium-dependent phosphotriesterase"/>
    <property type="match status" value="1"/>
</dbReference>
<evidence type="ECO:0000256" key="5">
    <source>
        <dbReference type="PIRSR" id="PIRSR602640-1"/>
    </source>
</evidence>
<evidence type="ECO:0000256" key="1">
    <source>
        <dbReference type="ARBA" id="ARBA00008595"/>
    </source>
</evidence>
<feature type="binding site" evidence="6">
    <location>
        <position position="63"/>
    </location>
    <ligand>
        <name>Ca(2+)</name>
        <dbReference type="ChEBI" id="CHEBI:29108"/>
        <label>1</label>
        <note>catalytic</note>
    </ligand>
</feature>
<evidence type="ECO:0000313" key="7">
    <source>
        <dbReference type="EMBL" id="RUS78803.1"/>
    </source>
</evidence>
<keyword evidence="2" id="KW-0378">Hydrolase</keyword>
<evidence type="ECO:0000256" key="3">
    <source>
        <dbReference type="ARBA" id="ARBA00023157"/>
    </source>
</evidence>
<evidence type="ECO:0008006" key="9">
    <source>
        <dbReference type="Google" id="ProtNLM"/>
    </source>
</evidence>
<keyword evidence="8" id="KW-1185">Reference proteome</keyword>
<dbReference type="PANTHER" id="PTHR11799">
    <property type="entry name" value="PARAOXONASE"/>
    <property type="match status" value="1"/>
</dbReference>
<dbReference type="OrthoDB" id="423498at2759"/>
<evidence type="ECO:0000313" key="8">
    <source>
        <dbReference type="Proteomes" id="UP000271974"/>
    </source>
</evidence>
<feature type="binding site" evidence="6">
    <location>
        <position position="118"/>
    </location>
    <ligand>
        <name>Ca(2+)</name>
        <dbReference type="ChEBI" id="CHEBI:29108"/>
        <label>1</label>
        <note>catalytic</note>
    </ligand>
</feature>
<dbReference type="PANTHER" id="PTHR11799:SF12">
    <property type="entry name" value="PARAOXONASE-RELATED"/>
    <property type="match status" value="1"/>
</dbReference>
<feature type="active site" description="Proton acceptor" evidence="5">
    <location>
        <position position="61"/>
    </location>
</feature>
<dbReference type="Pfam" id="PF01731">
    <property type="entry name" value="Arylesterase"/>
    <property type="match status" value="1"/>
</dbReference>
<reference evidence="7 8" key="1">
    <citation type="submission" date="2019-01" db="EMBL/GenBank/DDBJ databases">
        <title>A draft genome assembly of the solar-powered sea slug Elysia chlorotica.</title>
        <authorList>
            <person name="Cai H."/>
            <person name="Li Q."/>
            <person name="Fang X."/>
            <person name="Li J."/>
            <person name="Curtis N.E."/>
            <person name="Altenburger A."/>
            <person name="Shibata T."/>
            <person name="Feng M."/>
            <person name="Maeda T."/>
            <person name="Schwartz J.A."/>
            <person name="Shigenobu S."/>
            <person name="Lundholm N."/>
            <person name="Nishiyama T."/>
            <person name="Yang H."/>
            <person name="Hasebe M."/>
            <person name="Li S."/>
            <person name="Pierce S.K."/>
            <person name="Wang J."/>
        </authorList>
    </citation>
    <scope>NUCLEOTIDE SEQUENCE [LARGE SCALE GENOMIC DNA]</scope>
    <source>
        <strain evidence="7">EC2010</strain>
        <tissue evidence="7">Whole organism of an adult</tissue>
    </source>
</reference>
<evidence type="ECO:0000256" key="4">
    <source>
        <dbReference type="ARBA" id="ARBA00023180"/>
    </source>
</evidence>
<accession>A0A433TB23</accession>
<name>A0A433TB23_ELYCH</name>
<proteinExistence type="inferred from homology"/>
<protein>
    <recommendedName>
        <fullName evidence="9">Arylesterase</fullName>
    </recommendedName>
</protein>
<comment type="similarity">
    <text evidence="1">Belongs to the paraoxonase family.</text>
</comment>
<dbReference type="InterPro" id="IPR002640">
    <property type="entry name" value="Arylesterase"/>
</dbReference>
<dbReference type="GO" id="GO:0004064">
    <property type="term" value="F:arylesterase activity"/>
    <property type="evidence" value="ECO:0007669"/>
    <property type="project" value="InterPro"/>
</dbReference>
<evidence type="ECO:0000256" key="2">
    <source>
        <dbReference type="ARBA" id="ARBA00022801"/>
    </source>
</evidence>
<keyword evidence="6" id="KW-0479">Metal-binding</keyword>
<dbReference type="Gene3D" id="2.120.10.30">
    <property type="entry name" value="TolB, C-terminal domain"/>
    <property type="match status" value="1"/>
</dbReference>
<sequence length="318" mass="35434">MSDGKAFISAGLAVAGTIKYAEKNNVKGRILLFDFKDPSAGVVDLEIHTDQDFTFKKFRPHGISVLEDKKKGEHLVYVISHPDGLPDVIEKFRFFPRSRQLHHLKSIPVGQHLSHPNDLALVSEDQFYITNMAAFHFFPLALVETFLPLGMGAVFFYNGSEMLQVIPGLNNPNGLFLSPNQRLLYVASFLDKTLLVYRLDPHGKGAELVQTVQLFGRGDNLHLTQSGDALLVATHPDFLQFLEHWFSLTPGEINSPSSVVRLPLDDDYLVREGNITEMFYDHGDLISGSSVAAIFDGHMLIGSVVDSLVHCELFSLKK</sequence>
<feature type="binding site" evidence="6">
    <location>
        <position position="220"/>
    </location>
    <ligand>
        <name>Ca(2+)</name>
        <dbReference type="ChEBI" id="CHEBI:29108"/>
        <label>1</label>
        <note>catalytic</note>
    </ligand>
</feature>
<dbReference type="Proteomes" id="UP000271974">
    <property type="component" value="Unassembled WGS sequence"/>
</dbReference>
<dbReference type="EMBL" id="RQTK01000488">
    <property type="protein sequence ID" value="RUS78803.1"/>
    <property type="molecule type" value="Genomic_DNA"/>
</dbReference>
<keyword evidence="6" id="KW-0106">Calcium</keyword>
<feature type="binding site" evidence="6">
    <location>
        <position position="219"/>
    </location>
    <ligand>
        <name>Ca(2+)</name>
        <dbReference type="ChEBI" id="CHEBI:29108"/>
        <label>1</label>
        <note>catalytic</note>
    </ligand>
</feature>
<dbReference type="GO" id="GO:0046872">
    <property type="term" value="F:metal ion binding"/>
    <property type="evidence" value="ECO:0007669"/>
    <property type="project" value="UniProtKB-KW"/>
</dbReference>
<dbReference type="InterPro" id="IPR011042">
    <property type="entry name" value="6-blade_b-propeller_TolB-like"/>
</dbReference>
<organism evidence="7 8">
    <name type="scientific">Elysia chlorotica</name>
    <name type="common">Eastern emerald elysia</name>
    <name type="synonym">Sea slug</name>
    <dbReference type="NCBI Taxonomy" id="188477"/>
    <lineage>
        <taxon>Eukaryota</taxon>
        <taxon>Metazoa</taxon>
        <taxon>Spiralia</taxon>
        <taxon>Lophotrochozoa</taxon>
        <taxon>Mollusca</taxon>
        <taxon>Gastropoda</taxon>
        <taxon>Heterobranchia</taxon>
        <taxon>Euthyneura</taxon>
        <taxon>Panpulmonata</taxon>
        <taxon>Sacoglossa</taxon>
        <taxon>Placobranchoidea</taxon>
        <taxon>Plakobranchidae</taxon>
        <taxon>Elysia</taxon>
    </lineage>
</organism>
<comment type="cofactor">
    <cofactor evidence="6">
        <name>Ca(2+)</name>
        <dbReference type="ChEBI" id="CHEBI:29108"/>
    </cofactor>
    <text evidence="6">Binds 2 calcium ions per subunit.</text>
</comment>
<evidence type="ECO:0000256" key="6">
    <source>
        <dbReference type="PIRSR" id="PIRSR602640-2"/>
    </source>
</evidence>
<comment type="caution">
    <text evidence="7">The sequence shown here is derived from an EMBL/GenBank/DDBJ whole genome shotgun (WGS) entry which is preliminary data.</text>
</comment>
<feature type="binding site" evidence="6">
    <location>
        <position position="173"/>
    </location>
    <ligand>
        <name>Ca(2+)</name>
        <dbReference type="ChEBI" id="CHEBI:29108"/>
        <label>1</label>
        <note>catalytic</note>
    </ligand>
</feature>
<gene>
    <name evidence="7" type="ORF">EGW08_013421</name>
</gene>
<dbReference type="InterPro" id="IPR051288">
    <property type="entry name" value="Serum_paraoxonase/arylesterase"/>
</dbReference>
<feature type="binding site" evidence="6">
    <location>
        <position position="117"/>
    </location>
    <ligand>
        <name>Ca(2+)</name>
        <dbReference type="ChEBI" id="CHEBI:29108"/>
        <label>2</label>
    </ligand>
</feature>
<dbReference type="AlphaFoldDB" id="A0A433TB23"/>
<keyword evidence="3" id="KW-1015">Disulfide bond</keyword>